<evidence type="ECO:0008006" key="4">
    <source>
        <dbReference type="Google" id="ProtNLM"/>
    </source>
</evidence>
<name>A0ABQ5DSY5_9ASTR</name>
<dbReference type="EMBL" id="BQNB010015636">
    <property type="protein sequence ID" value="GJT42321.1"/>
    <property type="molecule type" value="Genomic_DNA"/>
</dbReference>
<evidence type="ECO:0000313" key="3">
    <source>
        <dbReference type="Proteomes" id="UP001151760"/>
    </source>
</evidence>
<reference evidence="2" key="2">
    <citation type="submission" date="2022-01" db="EMBL/GenBank/DDBJ databases">
        <authorList>
            <person name="Yamashiro T."/>
            <person name="Shiraishi A."/>
            <person name="Satake H."/>
            <person name="Nakayama K."/>
        </authorList>
    </citation>
    <scope>NUCLEOTIDE SEQUENCE</scope>
</reference>
<evidence type="ECO:0000256" key="1">
    <source>
        <dbReference type="SAM" id="MobiDB-lite"/>
    </source>
</evidence>
<reference evidence="2" key="1">
    <citation type="journal article" date="2022" name="Int. J. Mol. Sci.">
        <title>Draft Genome of Tanacetum Coccineum: Genomic Comparison of Closely Related Tanacetum-Family Plants.</title>
        <authorList>
            <person name="Yamashiro T."/>
            <person name="Shiraishi A."/>
            <person name="Nakayama K."/>
            <person name="Satake H."/>
        </authorList>
    </citation>
    <scope>NUCLEOTIDE SEQUENCE</scope>
</reference>
<comment type="caution">
    <text evidence="2">The sequence shown here is derived from an EMBL/GenBank/DDBJ whole genome shotgun (WGS) entry which is preliminary data.</text>
</comment>
<protein>
    <recommendedName>
        <fullName evidence="4">Reverse transcriptase Ty1/copia-type domain-containing protein</fullName>
    </recommendedName>
</protein>
<gene>
    <name evidence="2" type="ORF">Tco_0951036</name>
</gene>
<feature type="region of interest" description="Disordered" evidence="1">
    <location>
        <begin position="94"/>
        <end position="135"/>
    </location>
</feature>
<feature type="region of interest" description="Disordered" evidence="1">
    <location>
        <begin position="155"/>
        <end position="246"/>
    </location>
</feature>
<accession>A0ABQ5DSY5</accession>
<sequence>MVAHGFRHEEGIDFEESFAPVTRIEAIHIPMVEKNKLDADLQGTPVDATHNRDMIGSLMYLTSSRPDLIYAVCLCARGYHASPLKKKTLVAVEEPAEKPSKKPATRRQSVGVQIRDTPVVSVSKKKAPSKAERNKGMELLSEAVLVEEAQLKKAIKQSKRKTTIHQAGGSSEGAYIESEVPDEPKGKSIDTNSDDDNDNADPQSDDKRTESNDDDKAADINKTDDKEDDEFVHSLKDFVPTDDEDVDDEEFDHINKEMYSDVNVELKDSEREGDQDKDDAQATVMAALATQKTEVPLQSSSISSDYATKFLNFDNIPSGEIEIISMMDVKVPHEDPIVKSEVPINVKEYIGTSLDDALHKALQRHTAELVKEHSISADVTDVLQQQPKPHKRAADIRKIKME</sequence>
<organism evidence="2 3">
    <name type="scientific">Tanacetum coccineum</name>
    <dbReference type="NCBI Taxonomy" id="301880"/>
    <lineage>
        <taxon>Eukaryota</taxon>
        <taxon>Viridiplantae</taxon>
        <taxon>Streptophyta</taxon>
        <taxon>Embryophyta</taxon>
        <taxon>Tracheophyta</taxon>
        <taxon>Spermatophyta</taxon>
        <taxon>Magnoliopsida</taxon>
        <taxon>eudicotyledons</taxon>
        <taxon>Gunneridae</taxon>
        <taxon>Pentapetalae</taxon>
        <taxon>asterids</taxon>
        <taxon>campanulids</taxon>
        <taxon>Asterales</taxon>
        <taxon>Asteraceae</taxon>
        <taxon>Asteroideae</taxon>
        <taxon>Anthemideae</taxon>
        <taxon>Anthemidinae</taxon>
        <taxon>Tanacetum</taxon>
    </lineage>
</organism>
<proteinExistence type="predicted"/>
<dbReference type="Proteomes" id="UP001151760">
    <property type="component" value="Unassembled WGS sequence"/>
</dbReference>
<keyword evidence="3" id="KW-1185">Reference proteome</keyword>
<evidence type="ECO:0000313" key="2">
    <source>
        <dbReference type="EMBL" id="GJT42321.1"/>
    </source>
</evidence>
<feature type="compositionally biased region" description="Basic and acidic residues" evidence="1">
    <location>
        <begin position="204"/>
        <end position="236"/>
    </location>
</feature>